<evidence type="ECO:0000313" key="2">
    <source>
        <dbReference type="Proteomes" id="UP000306798"/>
    </source>
</evidence>
<name>A0A4S4FBA2_9BIFI</name>
<gene>
    <name evidence="1" type="ORF">E5991_01865</name>
</gene>
<accession>A0A4S4FBA2</accession>
<dbReference type="AlphaFoldDB" id="A0A4S4FBA2"/>
<reference evidence="1 2" key="1">
    <citation type="submission" date="2019-04" db="EMBL/GenBank/DDBJ databases">
        <title>Microbes associate with the intestines of laboratory mice.</title>
        <authorList>
            <person name="Navarre W."/>
            <person name="Wong E."/>
            <person name="Huang K.C."/>
            <person name="Tropini C."/>
            <person name="Ng K."/>
            <person name="Yu B."/>
        </authorList>
    </citation>
    <scope>NUCLEOTIDE SEQUENCE [LARGE SCALE GENOMIC DNA]</scope>
    <source>
        <strain evidence="1 2">NM87_A27A</strain>
    </source>
</reference>
<organism evidence="1 2">
    <name type="scientific">Bifidobacterium pseudolongum</name>
    <dbReference type="NCBI Taxonomy" id="1694"/>
    <lineage>
        <taxon>Bacteria</taxon>
        <taxon>Bacillati</taxon>
        <taxon>Actinomycetota</taxon>
        <taxon>Actinomycetes</taxon>
        <taxon>Bifidobacteriales</taxon>
        <taxon>Bifidobacteriaceae</taxon>
        <taxon>Bifidobacterium</taxon>
    </lineage>
</organism>
<dbReference type="RefSeq" id="WP_136510922.1">
    <property type="nucleotide sequence ID" value="NZ_SSTF01000004.1"/>
</dbReference>
<sequence>MDRKWKTILTYGVLPVLVLAILVGTAIHGQIRKNETNTTAVSSAVPSASITATPAMEPDPACEYIAPRMVRAWASDGLDATQRAQGALIGERPSPMPDMHASQYTGALLSSTATTATCTVDTGGRQPFTVGLRLEGGEWRTALLRVPGADRP</sequence>
<comment type="caution">
    <text evidence="1">The sequence shown here is derived from an EMBL/GenBank/DDBJ whole genome shotgun (WGS) entry which is preliminary data.</text>
</comment>
<evidence type="ECO:0000313" key="1">
    <source>
        <dbReference type="EMBL" id="THG27291.1"/>
    </source>
</evidence>
<dbReference type="EMBL" id="SSTF01000004">
    <property type="protein sequence ID" value="THG27291.1"/>
    <property type="molecule type" value="Genomic_DNA"/>
</dbReference>
<protein>
    <submittedName>
        <fullName evidence="1">Uncharacterized protein</fullName>
    </submittedName>
</protein>
<proteinExistence type="predicted"/>
<dbReference type="Proteomes" id="UP000306798">
    <property type="component" value="Unassembled WGS sequence"/>
</dbReference>